<feature type="domain" description="Nucleotidyl transferase" evidence="1">
    <location>
        <begin position="2"/>
        <end position="247"/>
    </location>
</feature>
<accession>A0A1H4E947</accession>
<evidence type="ECO:0000259" key="1">
    <source>
        <dbReference type="Pfam" id="PF00483"/>
    </source>
</evidence>
<dbReference type="PANTHER" id="PTHR22572">
    <property type="entry name" value="SUGAR-1-PHOSPHATE GUANYL TRANSFERASE"/>
    <property type="match status" value="1"/>
</dbReference>
<dbReference type="Pfam" id="PF00483">
    <property type="entry name" value="NTP_transferase"/>
    <property type="match status" value="1"/>
</dbReference>
<protein>
    <submittedName>
        <fullName evidence="2">Mannose-1-phosphate guanylyltransferase</fullName>
    </submittedName>
</protein>
<dbReference type="Proteomes" id="UP000199397">
    <property type="component" value="Unassembled WGS sequence"/>
</dbReference>
<sequence length="396" mass="43978">MKAMILAAGKGTRVRPITNEMPKPMIPILRKPVMESIVELLRTHGVEDIVVNTSHLAPVIENYFRDGHQLGVHLAYSYEGYMTEEGLEGKALGSAGGMKRIQAFSGFFDETFIVLCGDAWIDLDLSEALRQHREMGGVATIILQEVPHAEVHKYGVVKLDDRQRIVQFQEKPKPEEAVSNLINTGIYLFEPEIFDYIPAGVEYDIGSQLFPALVAAGEEFFGIKMDFQWVDIGSVPDVWAATRKALQGGIHGFPMPGKEVRPGVWTGINVSVNWERVKIAPPVYIGSSTRIEAGSKITGPCMIGANCLIESGAEIRECLISDYTRIGGMATLDHKLIFGGDCISPDGDVLNVSDTQIRWLVDDRRRLLNPRDIHDMMLFSNMHSFYSELLPETETA</sequence>
<dbReference type="Pfam" id="PF00132">
    <property type="entry name" value="Hexapep"/>
    <property type="match status" value="1"/>
</dbReference>
<dbReference type="InterPro" id="IPR001451">
    <property type="entry name" value="Hexapep"/>
</dbReference>
<dbReference type="EMBL" id="FNQP01000014">
    <property type="protein sequence ID" value="SEA81565.1"/>
    <property type="molecule type" value="Genomic_DNA"/>
</dbReference>
<keyword evidence="2" id="KW-0808">Transferase</keyword>
<proteinExistence type="predicted"/>
<gene>
    <name evidence="2" type="ORF">SAMN05660964_02519</name>
</gene>
<dbReference type="SUPFAM" id="SSF53448">
    <property type="entry name" value="Nucleotide-diphospho-sugar transferases"/>
    <property type="match status" value="1"/>
</dbReference>
<dbReference type="InterPro" id="IPR005835">
    <property type="entry name" value="NTP_transferase_dom"/>
</dbReference>
<dbReference type="AlphaFoldDB" id="A0A1H4E947"/>
<keyword evidence="2" id="KW-0548">Nucleotidyltransferase</keyword>
<dbReference type="InterPro" id="IPR029044">
    <property type="entry name" value="Nucleotide-diphossugar_trans"/>
</dbReference>
<dbReference type="CDD" id="cd04181">
    <property type="entry name" value="NTP_transferase"/>
    <property type="match status" value="1"/>
</dbReference>
<dbReference type="Gene3D" id="3.90.550.10">
    <property type="entry name" value="Spore Coat Polysaccharide Biosynthesis Protein SpsA, Chain A"/>
    <property type="match status" value="1"/>
</dbReference>
<dbReference type="GO" id="GO:0016779">
    <property type="term" value="F:nucleotidyltransferase activity"/>
    <property type="evidence" value="ECO:0007669"/>
    <property type="project" value="UniProtKB-KW"/>
</dbReference>
<dbReference type="Gene3D" id="2.160.10.10">
    <property type="entry name" value="Hexapeptide repeat proteins"/>
    <property type="match status" value="1"/>
</dbReference>
<dbReference type="InterPro" id="IPR011004">
    <property type="entry name" value="Trimer_LpxA-like_sf"/>
</dbReference>
<reference evidence="2 3" key="1">
    <citation type="submission" date="2016-10" db="EMBL/GenBank/DDBJ databases">
        <authorList>
            <person name="de Groot N.N."/>
        </authorList>
    </citation>
    <scope>NUCLEOTIDE SEQUENCE [LARGE SCALE GENOMIC DNA]</scope>
    <source>
        <strain evidence="2 3">DSM 21228</strain>
    </source>
</reference>
<name>A0A1H4E947_9GAMM</name>
<keyword evidence="3" id="KW-1185">Reference proteome</keyword>
<organism evidence="2 3">
    <name type="scientific">Thiothrix caldifontis</name>
    <dbReference type="NCBI Taxonomy" id="525918"/>
    <lineage>
        <taxon>Bacteria</taxon>
        <taxon>Pseudomonadati</taxon>
        <taxon>Pseudomonadota</taxon>
        <taxon>Gammaproteobacteria</taxon>
        <taxon>Thiotrichales</taxon>
        <taxon>Thiotrichaceae</taxon>
        <taxon>Thiothrix</taxon>
    </lineage>
</organism>
<evidence type="ECO:0000313" key="2">
    <source>
        <dbReference type="EMBL" id="SEA81565.1"/>
    </source>
</evidence>
<dbReference type="InterPro" id="IPR050486">
    <property type="entry name" value="Mannose-1P_guanyltransferase"/>
</dbReference>
<dbReference type="SUPFAM" id="SSF51161">
    <property type="entry name" value="Trimeric LpxA-like enzymes"/>
    <property type="match status" value="1"/>
</dbReference>
<evidence type="ECO:0000313" key="3">
    <source>
        <dbReference type="Proteomes" id="UP000199397"/>
    </source>
</evidence>
<dbReference type="STRING" id="525918.SAMN05660964_02519"/>
<dbReference type="OrthoDB" id="9788272at2"/>
<dbReference type="RefSeq" id="WP_093069142.1">
    <property type="nucleotide sequence ID" value="NZ_FNQP01000014.1"/>
</dbReference>